<feature type="region of interest" description="Disordered" evidence="2">
    <location>
        <begin position="317"/>
        <end position="337"/>
    </location>
</feature>
<accession>W0F153</accession>
<dbReference type="KEGG" id="nso:NIASO_08295"/>
<evidence type="ECO:0000259" key="5">
    <source>
        <dbReference type="Pfam" id="PF25990"/>
    </source>
</evidence>
<dbReference type="AlphaFoldDB" id="W0F153"/>
<proteinExistence type="predicted"/>
<dbReference type="Pfam" id="PF25917">
    <property type="entry name" value="BSH_RND"/>
    <property type="match status" value="1"/>
</dbReference>
<feature type="compositionally biased region" description="Polar residues" evidence="2">
    <location>
        <begin position="371"/>
        <end position="381"/>
    </location>
</feature>
<evidence type="ECO:0000256" key="1">
    <source>
        <dbReference type="ARBA" id="ARBA00022448"/>
    </source>
</evidence>
<keyword evidence="7" id="KW-1185">Reference proteome</keyword>
<evidence type="ECO:0000256" key="2">
    <source>
        <dbReference type="SAM" id="MobiDB-lite"/>
    </source>
</evidence>
<name>W0F153_9BACT</name>
<dbReference type="Gene3D" id="2.40.30.170">
    <property type="match status" value="1"/>
</dbReference>
<dbReference type="InterPro" id="IPR058625">
    <property type="entry name" value="MdtA-like_BSH"/>
</dbReference>
<gene>
    <name evidence="6" type="ORF">NIASO_08295</name>
</gene>
<sequence length="459" mass="49570">MSKKWKRILIIAGCVAGLLIAFSLLSNKDAGVIKVSAEKAAVRSITETVTASGQVYPEYAVKISPDVSGEITDLNVQEGDSVRKGQVLARVYADNYALDRDEASARLGQSQANVENSKAALGVQKAALDKAQQAFDRNKRLFDDRVISKAEFEQYESDYIAAKANYNASLQNIRSLQAGMRSSQTGLVAANKVLGRATIVSPISGTISSLKVEKGERVVGTAQMAGTEMMTVADMNTMEVRVNVGENDIVKVSIGDNADIEVDAYTGRKFAGVVTKIASSVKSASGTGASTSTTNDVTNYEVRIRIDKESYQDLLDPAHPRRFPFRPGMNASADIKTKRKDNVVSVPIAAVNARVKGSDKSLTDSKKEAQEQQGKNTNAPDENNKTGDMEEVVYLVMKDGVVKKRIVKTGIQDINYIEITDGLKAGDEVVTGPYSAVSQTLKDDAKVRVVPKDELFKVK</sequence>
<protein>
    <submittedName>
        <fullName evidence="6">RND transporter</fullName>
    </submittedName>
</protein>
<feature type="region of interest" description="Disordered" evidence="2">
    <location>
        <begin position="357"/>
        <end position="386"/>
    </location>
</feature>
<dbReference type="PANTHER" id="PTHR30469">
    <property type="entry name" value="MULTIDRUG RESISTANCE PROTEIN MDTA"/>
    <property type="match status" value="1"/>
</dbReference>
<dbReference type="Gene3D" id="2.40.420.20">
    <property type="match status" value="1"/>
</dbReference>
<dbReference type="GO" id="GO:1990281">
    <property type="term" value="C:efflux pump complex"/>
    <property type="evidence" value="ECO:0007669"/>
    <property type="project" value="TreeGrafter"/>
</dbReference>
<dbReference type="PANTHER" id="PTHR30469:SF33">
    <property type="entry name" value="SLR1207 PROTEIN"/>
    <property type="match status" value="1"/>
</dbReference>
<dbReference type="eggNOG" id="COG1566">
    <property type="taxonomic scope" value="Bacteria"/>
</dbReference>
<feature type="compositionally biased region" description="Basic and acidic residues" evidence="2">
    <location>
        <begin position="357"/>
        <end position="370"/>
    </location>
</feature>
<dbReference type="RefSeq" id="WP_008584656.1">
    <property type="nucleotide sequence ID" value="NZ_CP007035.1"/>
</dbReference>
<keyword evidence="1" id="KW-0813">Transport</keyword>
<dbReference type="Gene3D" id="2.40.50.100">
    <property type="match status" value="1"/>
</dbReference>
<feature type="domain" description="Multidrug resistance protein MdtA-like barrel-sandwich hybrid" evidence="3">
    <location>
        <begin position="61"/>
        <end position="220"/>
    </location>
</feature>
<dbReference type="SUPFAM" id="SSF111369">
    <property type="entry name" value="HlyD-like secretion proteins"/>
    <property type="match status" value="1"/>
</dbReference>
<dbReference type="Pfam" id="PF25967">
    <property type="entry name" value="RND-MFP_C"/>
    <property type="match status" value="1"/>
</dbReference>
<dbReference type="GO" id="GO:0015562">
    <property type="term" value="F:efflux transmembrane transporter activity"/>
    <property type="evidence" value="ECO:0007669"/>
    <property type="project" value="TreeGrafter"/>
</dbReference>
<reference evidence="6 7" key="1">
    <citation type="submission" date="2013-12" db="EMBL/GenBank/DDBJ databases">
        <authorList>
            <consortium name="DOE Joint Genome Institute"/>
            <person name="Eisen J."/>
            <person name="Huntemann M."/>
            <person name="Han J."/>
            <person name="Chen A."/>
            <person name="Kyrpides N."/>
            <person name="Mavromatis K."/>
            <person name="Markowitz V."/>
            <person name="Palaniappan K."/>
            <person name="Ivanova N."/>
            <person name="Schaumberg A."/>
            <person name="Pati A."/>
            <person name="Liolios K."/>
            <person name="Nordberg H.P."/>
            <person name="Cantor M.N."/>
            <person name="Hua S.X."/>
            <person name="Woyke T."/>
        </authorList>
    </citation>
    <scope>NUCLEOTIDE SEQUENCE [LARGE SCALE GENOMIC DNA]</scope>
    <source>
        <strain evidence="7">DSM 19437</strain>
    </source>
</reference>
<dbReference type="Gene3D" id="1.10.287.470">
    <property type="entry name" value="Helix hairpin bin"/>
    <property type="match status" value="1"/>
</dbReference>
<feature type="domain" description="YknX-like beta-barrel" evidence="5">
    <location>
        <begin position="238"/>
        <end position="310"/>
    </location>
</feature>
<dbReference type="Pfam" id="PF25990">
    <property type="entry name" value="Beta-barrel_YknX"/>
    <property type="match status" value="1"/>
</dbReference>
<evidence type="ECO:0000259" key="4">
    <source>
        <dbReference type="Pfam" id="PF25967"/>
    </source>
</evidence>
<dbReference type="InterPro" id="IPR058636">
    <property type="entry name" value="Beta-barrel_YknX"/>
</dbReference>
<feature type="domain" description="Multidrug resistance protein MdtA-like C-terminal permuted SH3" evidence="4">
    <location>
        <begin position="393"/>
        <end position="432"/>
    </location>
</feature>
<evidence type="ECO:0000259" key="3">
    <source>
        <dbReference type="Pfam" id="PF25917"/>
    </source>
</evidence>
<dbReference type="OrthoDB" id="9809068at2"/>
<dbReference type="Proteomes" id="UP000003586">
    <property type="component" value="Chromosome"/>
</dbReference>
<organism evidence="6 7">
    <name type="scientific">Niabella soli DSM 19437</name>
    <dbReference type="NCBI Taxonomy" id="929713"/>
    <lineage>
        <taxon>Bacteria</taxon>
        <taxon>Pseudomonadati</taxon>
        <taxon>Bacteroidota</taxon>
        <taxon>Chitinophagia</taxon>
        <taxon>Chitinophagales</taxon>
        <taxon>Chitinophagaceae</taxon>
        <taxon>Niabella</taxon>
    </lineage>
</organism>
<dbReference type="HOGENOM" id="CLU_018816_14_1_10"/>
<evidence type="ECO:0000313" key="7">
    <source>
        <dbReference type="Proteomes" id="UP000003586"/>
    </source>
</evidence>
<dbReference type="STRING" id="929713.NIASO_08295"/>
<evidence type="ECO:0000313" key="6">
    <source>
        <dbReference type="EMBL" id="AHF15159.1"/>
    </source>
</evidence>
<dbReference type="EMBL" id="CP007035">
    <property type="protein sequence ID" value="AHF15159.1"/>
    <property type="molecule type" value="Genomic_DNA"/>
</dbReference>
<dbReference type="InterPro" id="IPR058627">
    <property type="entry name" value="MdtA-like_C"/>
</dbReference>